<accession>A0ABU2G554</accession>
<dbReference type="Proteomes" id="UP001254813">
    <property type="component" value="Unassembled WGS sequence"/>
</dbReference>
<comment type="caution">
    <text evidence="2">The sequence shown here is derived from an EMBL/GenBank/DDBJ whole genome shotgun (WGS) entry which is preliminary data.</text>
</comment>
<feature type="region of interest" description="Disordered" evidence="1">
    <location>
        <begin position="1"/>
        <end position="48"/>
    </location>
</feature>
<dbReference type="RefSeq" id="WP_310929325.1">
    <property type="nucleotide sequence ID" value="NZ_JAMQOQ010000004.1"/>
</dbReference>
<proteinExistence type="predicted"/>
<dbReference type="EMBL" id="JAMQOQ010000004">
    <property type="protein sequence ID" value="MDS0295423.1"/>
    <property type="molecule type" value="Genomic_DNA"/>
</dbReference>
<keyword evidence="3" id="KW-1185">Reference proteome</keyword>
<evidence type="ECO:0000313" key="3">
    <source>
        <dbReference type="Proteomes" id="UP001254813"/>
    </source>
</evidence>
<reference evidence="2 3" key="1">
    <citation type="submission" date="2022-06" db="EMBL/GenBank/DDBJ databases">
        <title>Halogeometricum sp. a new haloarchaeum isolate from saline soil.</title>
        <authorList>
            <person name="Strakova D."/>
            <person name="Galisteo C."/>
            <person name="Sanchez-Porro C."/>
            <person name="Ventosa A."/>
        </authorList>
    </citation>
    <scope>NUCLEOTIDE SEQUENCE [LARGE SCALE GENOMIC DNA]</scope>
    <source>
        <strain evidence="3">S3BR25-2</strain>
    </source>
</reference>
<gene>
    <name evidence="2" type="ORF">NDI79_14725</name>
</gene>
<feature type="compositionally biased region" description="Basic and acidic residues" evidence="1">
    <location>
        <begin position="8"/>
        <end position="23"/>
    </location>
</feature>
<name>A0ABU2G554_9EURY</name>
<organism evidence="2 3">
    <name type="scientific">Halogeometricum luteum</name>
    <dbReference type="NCBI Taxonomy" id="2950537"/>
    <lineage>
        <taxon>Archaea</taxon>
        <taxon>Methanobacteriati</taxon>
        <taxon>Methanobacteriota</taxon>
        <taxon>Stenosarchaea group</taxon>
        <taxon>Halobacteria</taxon>
        <taxon>Halobacteriales</taxon>
        <taxon>Haloferacaceae</taxon>
        <taxon>Halogeometricum</taxon>
    </lineage>
</organism>
<evidence type="ECO:0000256" key="1">
    <source>
        <dbReference type="SAM" id="MobiDB-lite"/>
    </source>
</evidence>
<feature type="region of interest" description="Disordered" evidence="1">
    <location>
        <begin position="71"/>
        <end position="133"/>
    </location>
</feature>
<evidence type="ECO:0000313" key="2">
    <source>
        <dbReference type="EMBL" id="MDS0295423.1"/>
    </source>
</evidence>
<protein>
    <submittedName>
        <fullName evidence="2">Uncharacterized protein</fullName>
    </submittedName>
</protein>
<sequence length="133" mass="14818">MANDTDDTGWKRTTDHDEIRSLADEVGAVPTRASGPSDELVFSTDSDAEPVEWERFFERFDAEDRLLQYRRSGPDDEPVLRVIDRENVADADEAAKRERPPDDDQNTVATGDTGDGEPVAHDGSEGDPKDIRE</sequence>
<feature type="compositionally biased region" description="Basic and acidic residues" evidence="1">
    <location>
        <begin position="118"/>
        <end position="133"/>
    </location>
</feature>
<feature type="compositionally biased region" description="Basic and acidic residues" evidence="1">
    <location>
        <begin position="71"/>
        <end position="102"/>
    </location>
</feature>